<sequence>MKRFYVASSFKNIEIVRLVSKNLQNKGYIYTYDWTVNESASTIEDLREIGLNEKNAVMDADIIIVILPAGKGSHIELGIALGQGKRIYLYSPNDEVNNLDTTSTFYHLSEVQKCMGTIEELVEIVTTS</sequence>
<evidence type="ECO:0000313" key="1">
    <source>
        <dbReference type="EMBL" id="MEQ2465262.1"/>
    </source>
</evidence>
<accession>A0ABV1EVY8</accession>
<dbReference type="RefSeq" id="WP_349204514.1">
    <property type="nucleotide sequence ID" value="NZ_JBBMFN010000009.1"/>
</dbReference>
<reference evidence="1 2" key="1">
    <citation type="submission" date="2024-03" db="EMBL/GenBank/DDBJ databases">
        <title>Human intestinal bacterial collection.</title>
        <authorList>
            <person name="Pauvert C."/>
            <person name="Hitch T.C.A."/>
            <person name="Clavel T."/>
        </authorList>
    </citation>
    <scope>NUCLEOTIDE SEQUENCE [LARGE SCALE GENOMIC DNA]</scope>
    <source>
        <strain evidence="1 2">CLA-SR-H024</strain>
    </source>
</reference>
<dbReference type="SUPFAM" id="SSF52309">
    <property type="entry name" value="N-(deoxy)ribosyltransferase-like"/>
    <property type="match status" value="1"/>
</dbReference>
<organism evidence="1 2">
    <name type="scientific">Niallia hominis</name>
    <dbReference type="NCBI Taxonomy" id="3133173"/>
    <lineage>
        <taxon>Bacteria</taxon>
        <taxon>Bacillati</taxon>
        <taxon>Bacillota</taxon>
        <taxon>Bacilli</taxon>
        <taxon>Bacillales</taxon>
        <taxon>Bacillaceae</taxon>
        <taxon>Niallia</taxon>
    </lineage>
</organism>
<proteinExistence type="predicted"/>
<comment type="caution">
    <text evidence="1">The sequence shown here is derived from an EMBL/GenBank/DDBJ whole genome shotgun (WGS) entry which is preliminary data.</text>
</comment>
<dbReference type="Proteomes" id="UP001465426">
    <property type="component" value="Unassembled WGS sequence"/>
</dbReference>
<dbReference type="EMBL" id="JBBMFN010000009">
    <property type="protein sequence ID" value="MEQ2465262.1"/>
    <property type="molecule type" value="Genomic_DNA"/>
</dbReference>
<dbReference type="Gene3D" id="3.40.50.450">
    <property type="match status" value="1"/>
</dbReference>
<name>A0ABV1EVY8_9BACI</name>
<keyword evidence="2" id="KW-1185">Reference proteome</keyword>
<evidence type="ECO:0000313" key="2">
    <source>
        <dbReference type="Proteomes" id="UP001465426"/>
    </source>
</evidence>
<gene>
    <name evidence="1" type="ORF">WMO63_06210</name>
</gene>
<protein>
    <submittedName>
        <fullName evidence="1">Group-specific protein</fullName>
    </submittedName>
</protein>